<dbReference type="EMBL" id="MQWD01000001">
    <property type="protein sequence ID" value="PAP76435.1"/>
    <property type="molecule type" value="Genomic_DNA"/>
</dbReference>
<protein>
    <submittedName>
        <fullName evidence="2">Uncharacterized protein</fullName>
    </submittedName>
</protein>
<keyword evidence="1" id="KW-1133">Transmembrane helix</keyword>
<feature type="transmembrane region" description="Helical" evidence="1">
    <location>
        <begin position="96"/>
        <end position="114"/>
    </location>
</feature>
<reference evidence="2 3" key="1">
    <citation type="submission" date="2016-11" db="EMBL/GenBank/DDBJ databases">
        <title>Study of marine rhodopsin-containing bacteria.</title>
        <authorList>
            <person name="Yoshizawa S."/>
            <person name="Kumagai Y."/>
            <person name="Kogure K."/>
        </authorList>
    </citation>
    <scope>NUCLEOTIDE SEQUENCE [LARGE SCALE GENOMIC DNA]</scope>
    <source>
        <strain evidence="2 3">SAORIC-28</strain>
    </source>
</reference>
<name>A0A271J0F0_9BACT</name>
<dbReference type="RefSeq" id="WP_095510093.1">
    <property type="nucleotide sequence ID" value="NZ_MQWD01000001.1"/>
</dbReference>
<evidence type="ECO:0000313" key="3">
    <source>
        <dbReference type="Proteomes" id="UP000216339"/>
    </source>
</evidence>
<keyword evidence="1" id="KW-0812">Transmembrane</keyword>
<organism evidence="2 3">
    <name type="scientific">Rubrivirga marina</name>
    <dbReference type="NCBI Taxonomy" id="1196024"/>
    <lineage>
        <taxon>Bacteria</taxon>
        <taxon>Pseudomonadati</taxon>
        <taxon>Rhodothermota</taxon>
        <taxon>Rhodothermia</taxon>
        <taxon>Rhodothermales</taxon>
        <taxon>Rubricoccaceae</taxon>
        <taxon>Rubrivirga</taxon>
    </lineage>
</organism>
<proteinExistence type="predicted"/>
<dbReference type="OrthoDB" id="7066177at2"/>
<dbReference type="Proteomes" id="UP000216339">
    <property type="component" value="Unassembled WGS sequence"/>
</dbReference>
<gene>
    <name evidence="2" type="ORF">BSZ37_08270</name>
</gene>
<evidence type="ECO:0000256" key="1">
    <source>
        <dbReference type="SAM" id="Phobius"/>
    </source>
</evidence>
<feature type="transmembrane region" description="Helical" evidence="1">
    <location>
        <begin position="7"/>
        <end position="33"/>
    </location>
</feature>
<feature type="transmembrane region" description="Helical" evidence="1">
    <location>
        <begin position="65"/>
        <end position="90"/>
    </location>
</feature>
<keyword evidence="1" id="KW-0472">Membrane</keyword>
<feature type="transmembrane region" description="Helical" evidence="1">
    <location>
        <begin position="39"/>
        <end position="58"/>
    </location>
</feature>
<accession>A0A271J0F0</accession>
<sequence>MRWPARLLWIDCTAAGLAGAAMLALSGWLSALYALPQSFIVGLAVVNLLYGAFSFSLARRHRRPAGLVVLLALANLAWGVACWGFAVALAGVASPFGLAHLVGEGLFVGGMGALEWRWREQLRTA</sequence>
<keyword evidence="3" id="KW-1185">Reference proteome</keyword>
<comment type="caution">
    <text evidence="2">The sequence shown here is derived from an EMBL/GenBank/DDBJ whole genome shotgun (WGS) entry which is preliminary data.</text>
</comment>
<evidence type="ECO:0000313" key="2">
    <source>
        <dbReference type="EMBL" id="PAP76435.1"/>
    </source>
</evidence>
<dbReference type="AlphaFoldDB" id="A0A271J0F0"/>